<dbReference type="SUPFAM" id="SSF90123">
    <property type="entry name" value="ABC transporter transmembrane region"/>
    <property type="match status" value="1"/>
</dbReference>
<feature type="transmembrane region" description="Helical" evidence="9">
    <location>
        <begin position="74"/>
        <end position="93"/>
    </location>
</feature>
<feature type="transmembrane region" description="Helical" evidence="9">
    <location>
        <begin position="192"/>
        <end position="211"/>
    </location>
</feature>
<dbReference type="Pfam" id="PF00005">
    <property type="entry name" value="ABC_tran"/>
    <property type="match status" value="1"/>
</dbReference>
<dbReference type="FunFam" id="3.40.50.300:FF:000218">
    <property type="entry name" value="Multidrug ABC transporter ATP-binding protein"/>
    <property type="match status" value="1"/>
</dbReference>
<dbReference type="AlphaFoldDB" id="A0A6J5C8L7"/>
<evidence type="ECO:0000256" key="1">
    <source>
        <dbReference type="ARBA" id="ARBA00004651"/>
    </source>
</evidence>
<keyword evidence="3" id="KW-0997">Cell inner membrane</keyword>
<comment type="subcellular location">
    <subcellularLocation>
        <location evidence="1">Cell membrane</location>
        <topology evidence="1">Multi-pass membrane protein</topology>
    </subcellularLocation>
</comment>
<evidence type="ECO:0000256" key="6">
    <source>
        <dbReference type="ARBA" id="ARBA00022840"/>
    </source>
</evidence>
<dbReference type="PANTHER" id="PTHR24221">
    <property type="entry name" value="ATP-BINDING CASSETTE SUB-FAMILY B"/>
    <property type="match status" value="1"/>
</dbReference>
<dbReference type="InterPro" id="IPR011527">
    <property type="entry name" value="ABC1_TM_dom"/>
</dbReference>
<dbReference type="CDD" id="cd07346">
    <property type="entry name" value="ABC_6TM_exporters"/>
    <property type="match status" value="1"/>
</dbReference>
<dbReference type="Gene3D" id="3.40.50.300">
    <property type="entry name" value="P-loop containing nucleotide triphosphate hydrolases"/>
    <property type="match status" value="1"/>
</dbReference>
<dbReference type="InterPro" id="IPR039421">
    <property type="entry name" value="Type_1_exporter"/>
</dbReference>
<dbReference type="Proteomes" id="UP000494249">
    <property type="component" value="Unassembled WGS sequence"/>
</dbReference>
<accession>A0A6J5C8L7</accession>
<dbReference type="PROSITE" id="PS50929">
    <property type="entry name" value="ABC_TM1F"/>
    <property type="match status" value="1"/>
</dbReference>
<feature type="transmembrane region" description="Helical" evidence="9">
    <location>
        <begin position="217"/>
        <end position="236"/>
    </location>
</feature>
<dbReference type="GO" id="GO:0005886">
    <property type="term" value="C:plasma membrane"/>
    <property type="evidence" value="ECO:0007669"/>
    <property type="project" value="UniProtKB-SubCell"/>
</dbReference>
<dbReference type="InterPro" id="IPR027417">
    <property type="entry name" value="P-loop_NTPase"/>
</dbReference>
<evidence type="ECO:0000313" key="12">
    <source>
        <dbReference type="EMBL" id="CAB3726856.1"/>
    </source>
</evidence>
<evidence type="ECO:0000256" key="4">
    <source>
        <dbReference type="ARBA" id="ARBA00022692"/>
    </source>
</evidence>
<evidence type="ECO:0000256" key="3">
    <source>
        <dbReference type="ARBA" id="ARBA00022519"/>
    </source>
</evidence>
<dbReference type="SMART" id="SM00382">
    <property type="entry name" value="AAA"/>
    <property type="match status" value="1"/>
</dbReference>
<evidence type="ECO:0000259" key="10">
    <source>
        <dbReference type="PROSITE" id="PS50893"/>
    </source>
</evidence>
<dbReference type="InterPro" id="IPR036640">
    <property type="entry name" value="ABC1_TM_sf"/>
</dbReference>
<dbReference type="GO" id="GO:0034040">
    <property type="term" value="F:ATPase-coupled lipid transmembrane transporter activity"/>
    <property type="evidence" value="ECO:0007669"/>
    <property type="project" value="TreeGrafter"/>
</dbReference>
<dbReference type="PANTHER" id="PTHR24221:SF654">
    <property type="entry name" value="ATP-BINDING CASSETTE SUB-FAMILY B MEMBER 6"/>
    <property type="match status" value="1"/>
</dbReference>
<evidence type="ECO:0000256" key="9">
    <source>
        <dbReference type="SAM" id="Phobius"/>
    </source>
</evidence>
<protein>
    <submittedName>
        <fullName evidence="12">ATM1-type heavy metal exporter</fullName>
    </submittedName>
</protein>
<keyword evidence="5" id="KW-0547">Nucleotide-binding</keyword>
<proteinExistence type="predicted"/>
<feature type="transmembrane region" description="Helical" evidence="9">
    <location>
        <begin position="301"/>
        <end position="324"/>
    </location>
</feature>
<evidence type="ECO:0000256" key="5">
    <source>
        <dbReference type="ARBA" id="ARBA00022741"/>
    </source>
</evidence>
<reference evidence="12 13" key="1">
    <citation type="submission" date="2020-04" db="EMBL/GenBank/DDBJ databases">
        <authorList>
            <person name="De Canck E."/>
        </authorList>
    </citation>
    <scope>NUCLEOTIDE SEQUENCE [LARGE SCALE GENOMIC DNA]</scope>
    <source>
        <strain evidence="12 13">LMG 22037</strain>
    </source>
</reference>
<evidence type="ECO:0000259" key="11">
    <source>
        <dbReference type="PROSITE" id="PS50929"/>
    </source>
</evidence>
<keyword evidence="7 9" id="KW-1133">Transmembrane helix</keyword>
<evidence type="ECO:0000256" key="7">
    <source>
        <dbReference type="ARBA" id="ARBA00022989"/>
    </source>
</evidence>
<dbReference type="PROSITE" id="PS00211">
    <property type="entry name" value="ABC_TRANSPORTER_1"/>
    <property type="match status" value="1"/>
</dbReference>
<dbReference type="EMBL" id="CADIKB010000035">
    <property type="protein sequence ID" value="CAB3726856.1"/>
    <property type="molecule type" value="Genomic_DNA"/>
</dbReference>
<dbReference type="GO" id="GO:0005524">
    <property type="term" value="F:ATP binding"/>
    <property type="evidence" value="ECO:0007669"/>
    <property type="project" value="UniProtKB-KW"/>
</dbReference>
<dbReference type="Gene3D" id="1.20.1560.10">
    <property type="entry name" value="ABC transporter type 1, transmembrane domain"/>
    <property type="match status" value="1"/>
</dbReference>
<feature type="domain" description="ABC transporter" evidence="10">
    <location>
        <begin position="394"/>
        <end position="628"/>
    </location>
</feature>
<feature type="domain" description="ABC transmembrane type-1" evidence="11">
    <location>
        <begin position="77"/>
        <end position="360"/>
    </location>
</feature>
<dbReference type="SUPFAM" id="SSF52540">
    <property type="entry name" value="P-loop containing nucleoside triphosphate hydrolases"/>
    <property type="match status" value="1"/>
</dbReference>
<keyword evidence="4 9" id="KW-0812">Transmembrane</keyword>
<evidence type="ECO:0000256" key="8">
    <source>
        <dbReference type="ARBA" id="ARBA00023136"/>
    </source>
</evidence>
<keyword evidence="8 9" id="KW-0472">Membrane</keyword>
<gene>
    <name evidence="12" type="primary">atm1_1</name>
    <name evidence="12" type="ORF">LMG22037_05242</name>
</gene>
<dbReference type="InterPro" id="IPR017871">
    <property type="entry name" value="ABC_transporter-like_CS"/>
</dbReference>
<dbReference type="GO" id="GO:0016887">
    <property type="term" value="F:ATP hydrolysis activity"/>
    <property type="evidence" value="ECO:0007669"/>
    <property type="project" value="InterPro"/>
</dbReference>
<dbReference type="PROSITE" id="PS50893">
    <property type="entry name" value="ABC_TRANSPORTER_2"/>
    <property type="match status" value="1"/>
</dbReference>
<dbReference type="InterPro" id="IPR003593">
    <property type="entry name" value="AAA+_ATPase"/>
</dbReference>
<name>A0A6J5C8L7_9BURK</name>
<keyword evidence="2" id="KW-1003">Cell membrane</keyword>
<dbReference type="GO" id="GO:0140359">
    <property type="term" value="F:ABC-type transporter activity"/>
    <property type="evidence" value="ECO:0007669"/>
    <property type="project" value="InterPro"/>
</dbReference>
<dbReference type="InterPro" id="IPR003439">
    <property type="entry name" value="ABC_transporter-like_ATP-bd"/>
</dbReference>
<dbReference type="Pfam" id="PF00664">
    <property type="entry name" value="ABC_membrane"/>
    <property type="match status" value="1"/>
</dbReference>
<evidence type="ECO:0000313" key="13">
    <source>
        <dbReference type="Proteomes" id="UP000494249"/>
    </source>
</evidence>
<evidence type="ECO:0000256" key="2">
    <source>
        <dbReference type="ARBA" id="ARBA00022475"/>
    </source>
</evidence>
<keyword evidence="6" id="KW-0067">ATP-binding</keyword>
<organism evidence="12 13">
    <name type="scientific">Paraburkholderia phenoliruptrix</name>
    <dbReference type="NCBI Taxonomy" id="252970"/>
    <lineage>
        <taxon>Bacteria</taxon>
        <taxon>Pseudomonadati</taxon>
        <taxon>Pseudomonadota</taxon>
        <taxon>Betaproteobacteria</taxon>
        <taxon>Burkholderiales</taxon>
        <taxon>Burkholderiaceae</taxon>
        <taxon>Paraburkholderia</taxon>
    </lineage>
</organism>
<sequence length="639" mass="69407">MRSSFAGHMEPFPHGRTTCRLPARKFGKGTMDLVGHSDRSRASRVRGRRHSRVLSRYAGRPIRLIWRYVARRKVAHAVVLGSVAAAVGFALASQYGIRNLIDALPHGRAHPRTVVYAFAVLVALIFADNLMWRVAGWVSSRAFVRVTGDIREDMFGYLMGHAPGFFADKPPGVLSSRVSATANAVYVIENTVAWTALPPTLTVIGAIVVVATVSLPMSLALVAVSALLTACLFWLARKGTSRHEAFASQAASVDGELVDVIGNMGLVRAFSAVHAEVRRFDSHLEAEALTRRRSLLYLEKLRILHALVTALLSAALLGWTLWLWTQGRASTGDVVLVGSLGFAILHGSRDVAVAFVDLTQHVARLAEASQTLLMPYSMPEPPKAIPLVVREATIDFENVSFAYPGRRRVLSDLTLHIEAGERVGLVGPSGAGKSTVLALLQHFYEPASGCVRIAGQDISYVTLESLQRAISVVPQDVALFHRSLLENIRYGCPDATEADVRRACEDASCMDFIAALPDGLNAIAGDRGTKLSGGQRQRIAIARAILKDSPVLLLDEATSALDTSSEIVIQAALERLMKNRTVIAIAHRLSTLQSFDRIIVLNRGRVVQEGTPAQLATVPGIYRDTLARHNRRAPPHTLN</sequence>
<feature type="transmembrane region" description="Helical" evidence="9">
    <location>
        <begin position="113"/>
        <end position="132"/>
    </location>
</feature>